<dbReference type="EMBL" id="CM015718">
    <property type="protein sequence ID" value="KAF3691636.1"/>
    <property type="molecule type" value="Genomic_DNA"/>
</dbReference>
<keyword evidence="6" id="KW-1185">Reference proteome</keyword>
<feature type="domain" description="Ig-like" evidence="4">
    <location>
        <begin position="224"/>
        <end position="311"/>
    </location>
</feature>
<dbReference type="Gene3D" id="2.60.40.10">
    <property type="entry name" value="Immunoglobulins"/>
    <property type="match status" value="4"/>
</dbReference>
<sequence length="564" mass="61891">MLPGAFILGTILTALPGIQSRWSVSFSRKDICVWSGTTVTLPCRYDYPPGHNVKRVMWFRVSAEGRREFTHHTDPNQISRSYHGRTRYIGGSYSSCSVQIRSVKLSDAGQYHFRFETDQPLGRWTSPDTVNLDVTDLQVQVHPGRPAYMFGFGETVFVGCQATGCAAPGRSLALYRNGLNLGSYEKWMIINRFDKQHCGAYTCRPIPPQNVQSPSLSLALGYGPHSTSIAVFPVGEVSEGGSVTLTCRSDAAPPVESFAWFKDMESGSIPDSFSPQLHLSHLTYTDRGEYFCVARNSLGTDRSQPLLLNVTYSPKNTHVLVSPPGDIREGSNVNLSCVSQANPPVSRYAWYRILGEQVLAKGTFQNLTFPSVRAYHGGQYYCTTSNRLGYQTSPMATLNVFSRGTKSGPVFTFTEVGPGESGQYYCEARNRIGAHSSPVLTIRVRGRLKVIALASAVGVSAGLITLTVAVMISKNMHRVDMESADKEEPEDLSDSSHPSIVPLHDAPPVTEAKTCSPASKYITVHYSKLSSTDQVQIHNLPMGGDKKPKDSSKVVYTLLPKPCH</sequence>
<dbReference type="SUPFAM" id="SSF48726">
    <property type="entry name" value="Immunoglobulin"/>
    <property type="match status" value="3"/>
</dbReference>
<dbReference type="AlphaFoldDB" id="A0A6G1PNQ9"/>
<feature type="region of interest" description="Disordered" evidence="1">
    <location>
        <begin position="482"/>
        <end position="507"/>
    </location>
</feature>
<keyword evidence="2" id="KW-1133">Transmembrane helix</keyword>
<evidence type="ECO:0000313" key="6">
    <source>
        <dbReference type="Proteomes" id="UP000503349"/>
    </source>
</evidence>
<evidence type="ECO:0000256" key="2">
    <source>
        <dbReference type="SAM" id="Phobius"/>
    </source>
</evidence>
<proteinExistence type="predicted"/>
<dbReference type="SMART" id="SM00408">
    <property type="entry name" value="IGc2"/>
    <property type="match status" value="2"/>
</dbReference>
<keyword evidence="3" id="KW-0732">Signal</keyword>
<dbReference type="InterPro" id="IPR013783">
    <property type="entry name" value="Ig-like_fold"/>
</dbReference>
<feature type="chain" id="PRO_5026137441" evidence="3">
    <location>
        <begin position="21"/>
        <end position="564"/>
    </location>
</feature>
<dbReference type="Proteomes" id="UP000503349">
    <property type="component" value="Chromosome 7"/>
</dbReference>
<dbReference type="InterPro" id="IPR013106">
    <property type="entry name" value="Ig_V-set"/>
</dbReference>
<dbReference type="InterPro" id="IPR036179">
    <property type="entry name" value="Ig-like_dom_sf"/>
</dbReference>
<dbReference type="PANTHER" id="PTHR46013">
    <property type="entry name" value="VASCULAR CELL ADHESION MOLECULE 1"/>
    <property type="match status" value="1"/>
</dbReference>
<evidence type="ECO:0000313" key="5">
    <source>
        <dbReference type="EMBL" id="KAF3691636.1"/>
    </source>
</evidence>
<evidence type="ECO:0000256" key="1">
    <source>
        <dbReference type="SAM" id="MobiDB-lite"/>
    </source>
</evidence>
<dbReference type="PANTHER" id="PTHR46013:SF8">
    <property type="entry name" value="B-CELL RECEPTOR CD22-RELATED"/>
    <property type="match status" value="1"/>
</dbReference>
<dbReference type="Pfam" id="PF07686">
    <property type="entry name" value="V-set"/>
    <property type="match status" value="1"/>
</dbReference>
<evidence type="ECO:0000256" key="3">
    <source>
        <dbReference type="SAM" id="SignalP"/>
    </source>
</evidence>
<name>A0A6G1PNQ9_CHAAH</name>
<dbReference type="InterPro" id="IPR003599">
    <property type="entry name" value="Ig_sub"/>
</dbReference>
<feature type="transmembrane region" description="Helical" evidence="2">
    <location>
        <begin position="450"/>
        <end position="472"/>
    </location>
</feature>
<feature type="domain" description="Ig-like" evidence="4">
    <location>
        <begin position="314"/>
        <end position="399"/>
    </location>
</feature>
<dbReference type="Pfam" id="PF13895">
    <property type="entry name" value="Ig_2"/>
    <property type="match status" value="1"/>
</dbReference>
<dbReference type="PROSITE" id="PS50835">
    <property type="entry name" value="IG_LIKE"/>
    <property type="match status" value="2"/>
</dbReference>
<organism evidence="5 6">
    <name type="scientific">Channa argus</name>
    <name type="common">Northern snakehead</name>
    <name type="synonym">Ophicephalus argus</name>
    <dbReference type="NCBI Taxonomy" id="215402"/>
    <lineage>
        <taxon>Eukaryota</taxon>
        <taxon>Metazoa</taxon>
        <taxon>Chordata</taxon>
        <taxon>Craniata</taxon>
        <taxon>Vertebrata</taxon>
        <taxon>Euteleostomi</taxon>
        <taxon>Actinopterygii</taxon>
        <taxon>Neopterygii</taxon>
        <taxon>Teleostei</taxon>
        <taxon>Neoteleostei</taxon>
        <taxon>Acanthomorphata</taxon>
        <taxon>Anabantaria</taxon>
        <taxon>Anabantiformes</taxon>
        <taxon>Channoidei</taxon>
        <taxon>Channidae</taxon>
        <taxon>Channa</taxon>
    </lineage>
</organism>
<dbReference type="Pfam" id="PF13927">
    <property type="entry name" value="Ig_3"/>
    <property type="match status" value="1"/>
</dbReference>
<reference evidence="5 6" key="1">
    <citation type="submission" date="2019-02" db="EMBL/GenBank/DDBJ databases">
        <title>Opniocepnalus argus genome.</title>
        <authorList>
            <person name="Zhou C."/>
            <person name="Xiao S."/>
        </authorList>
    </citation>
    <scope>NUCLEOTIDE SEQUENCE [LARGE SCALE GENOMIC DNA]</scope>
    <source>
        <strain evidence="5">OARG1902GOOAL</strain>
        <tissue evidence="5">Muscle</tissue>
    </source>
</reference>
<dbReference type="SMART" id="SM00409">
    <property type="entry name" value="IG"/>
    <property type="match status" value="3"/>
</dbReference>
<evidence type="ECO:0000259" key="4">
    <source>
        <dbReference type="PROSITE" id="PS50835"/>
    </source>
</evidence>
<dbReference type="InterPro" id="IPR003598">
    <property type="entry name" value="Ig_sub2"/>
</dbReference>
<reference evidence="6" key="2">
    <citation type="submission" date="2019-02" db="EMBL/GenBank/DDBJ databases">
        <title>Opniocepnalus argus Var Kimnra genome.</title>
        <authorList>
            <person name="Zhou C."/>
            <person name="Xiao S."/>
        </authorList>
    </citation>
    <scope>NUCLEOTIDE SEQUENCE [LARGE SCALE GENOMIC DNA]</scope>
</reference>
<feature type="signal peptide" evidence="3">
    <location>
        <begin position="1"/>
        <end position="20"/>
    </location>
</feature>
<gene>
    <name evidence="5" type="ORF">EXN66_Car007311</name>
</gene>
<keyword evidence="2" id="KW-0812">Transmembrane</keyword>
<keyword evidence="2" id="KW-0472">Membrane</keyword>
<dbReference type="InterPro" id="IPR007110">
    <property type="entry name" value="Ig-like_dom"/>
</dbReference>
<keyword evidence="5" id="KW-0430">Lectin</keyword>
<dbReference type="GO" id="GO:0030246">
    <property type="term" value="F:carbohydrate binding"/>
    <property type="evidence" value="ECO:0007669"/>
    <property type="project" value="UniProtKB-KW"/>
</dbReference>
<accession>A0A6G1PNQ9</accession>
<protein>
    <submittedName>
        <fullName evidence="5">Sialoadhesin Sialic acid-binding Ig-like lectin 1</fullName>
    </submittedName>
</protein>